<feature type="region of interest" description="Disordered" evidence="1">
    <location>
        <begin position="720"/>
        <end position="855"/>
    </location>
</feature>
<protein>
    <submittedName>
        <fullName evidence="2">Uncharacterized protein</fullName>
    </submittedName>
</protein>
<dbReference type="AlphaFoldDB" id="A0A8S4NS83"/>
<sequence length="855" mass="96011">MAADVPHRAEVPDFGFDIFQTAKQYVFSTKLIHKNCFKFTSDIIKDAIRRYELLWLPFANTFQENVKLTAPLDIELIWQVHLLRPLKYQEDLIGCYGNLINHHLLFGNEEEKDQSYNETKQLWDETYPGECFDVLAQPKEDAKSSTTSATSTTETKFMDIDRVMKDVTNYFAFIYQISLSHFTDDKYIKDSIDRYKKHIHLVKTHAENFQNIIPYLDICLIWHSHMQCPHSYQQYFLQVLGRGLPYKISMALNQSNILTIELWRDYLSEKHNRNGAAKRNTTGIGGTIPSCNEIDLWHMSRKTCRVRIRYVHMLELPSIESLTMKLQYPSTNGKTILKLHARTSKDNPHPTIEWAEPNNCVEYEAHAARPGHDTLKFLLRTSRSWLHQELASCIINIQSIIKASQTMQNVSFTTNECDIEMPDVKSTCKLIMELAVSPVLSPIELQVYNGPFGDCTEEFLMTLPKGVISRTGDPSEHHFYQVATHRLVNSCNGEELFAVQVIISVRLKVLVVMLIRFGQVMAIGQLVGPGVLPSSKQVGGSCITLDYDGGERSMLIHGQGQPDWAIVNACWKGGVQVELYELSHRTKRSIKVSHSTNENLLLKDTKFNLKSGMIILEPTENLHERIVMVFCIGALFNVCKLRPHAECSTAMVSNRISGDIWNKSIVVSMGGLTATPDNVGVEAQTLAKYRKLFDYYGEFAANLRQSEYANRGSEAIPWTVHSLPSQPSRSRHVITNPSQRHSVGGPPVQAAGHQVPSNLRHSTGASNIPYGAYNDIVPPPAPTQPSGYAPPPYTPRGASAGLSQRAWNEMENEAPPPYTAIAGPDIQGSQDGAAQNTGANSTQPAVDSPPPPYQQ</sequence>
<keyword evidence="3" id="KW-1185">Reference proteome</keyword>
<dbReference type="EMBL" id="CAIIXF020000005">
    <property type="protein sequence ID" value="CAH1783309.1"/>
    <property type="molecule type" value="Genomic_DNA"/>
</dbReference>
<dbReference type="PANTHER" id="PTHR34365:SF7">
    <property type="entry name" value="GLYCINE-RICH DOMAIN-CONTAINING PROTEIN 1"/>
    <property type="match status" value="1"/>
</dbReference>
<evidence type="ECO:0000313" key="3">
    <source>
        <dbReference type="Proteomes" id="UP000749559"/>
    </source>
</evidence>
<accession>A0A8S4NS83</accession>
<evidence type="ECO:0000256" key="1">
    <source>
        <dbReference type="SAM" id="MobiDB-lite"/>
    </source>
</evidence>
<gene>
    <name evidence="2" type="ORF">OFUS_LOCUS9656</name>
</gene>
<reference evidence="2" key="1">
    <citation type="submission" date="2022-03" db="EMBL/GenBank/DDBJ databases">
        <authorList>
            <person name="Martin C."/>
        </authorList>
    </citation>
    <scope>NUCLEOTIDE SEQUENCE</scope>
</reference>
<feature type="compositionally biased region" description="Polar residues" evidence="1">
    <location>
        <begin position="755"/>
        <end position="766"/>
    </location>
</feature>
<feature type="compositionally biased region" description="Pro residues" evidence="1">
    <location>
        <begin position="777"/>
        <end position="794"/>
    </location>
</feature>
<dbReference type="OrthoDB" id="2684236at2759"/>
<evidence type="ECO:0000313" key="2">
    <source>
        <dbReference type="EMBL" id="CAH1783309.1"/>
    </source>
</evidence>
<name>A0A8S4NS83_OWEFU</name>
<dbReference type="Proteomes" id="UP000749559">
    <property type="component" value="Unassembled WGS sequence"/>
</dbReference>
<dbReference type="Pfam" id="PF07173">
    <property type="entry name" value="GRDP-like"/>
    <property type="match status" value="1"/>
</dbReference>
<organism evidence="2 3">
    <name type="scientific">Owenia fusiformis</name>
    <name type="common">Polychaete worm</name>
    <dbReference type="NCBI Taxonomy" id="6347"/>
    <lineage>
        <taxon>Eukaryota</taxon>
        <taxon>Metazoa</taxon>
        <taxon>Spiralia</taxon>
        <taxon>Lophotrochozoa</taxon>
        <taxon>Annelida</taxon>
        <taxon>Polychaeta</taxon>
        <taxon>Sedentaria</taxon>
        <taxon>Canalipalpata</taxon>
        <taxon>Sabellida</taxon>
        <taxon>Oweniida</taxon>
        <taxon>Oweniidae</taxon>
        <taxon>Owenia</taxon>
    </lineage>
</organism>
<comment type="caution">
    <text evidence="2">The sequence shown here is derived from an EMBL/GenBank/DDBJ whole genome shotgun (WGS) entry which is preliminary data.</text>
</comment>
<feature type="compositionally biased region" description="Polar residues" evidence="1">
    <location>
        <begin position="722"/>
        <end position="741"/>
    </location>
</feature>
<dbReference type="PANTHER" id="PTHR34365">
    <property type="entry name" value="ENOLASE (DUF1399)"/>
    <property type="match status" value="1"/>
</dbReference>
<dbReference type="InterPro" id="IPR009836">
    <property type="entry name" value="GRDP-like"/>
</dbReference>
<feature type="compositionally biased region" description="Polar residues" evidence="1">
    <location>
        <begin position="827"/>
        <end position="845"/>
    </location>
</feature>
<proteinExistence type="predicted"/>